<proteinExistence type="predicted"/>
<evidence type="ECO:0000256" key="1">
    <source>
        <dbReference type="SAM" id="SignalP"/>
    </source>
</evidence>
<dbReference type="PROSITE" id="PS51257">
    <property type="entry name" value="PROKAR_LIPOPROTEIN"/>
    <property type="match status" value="1"/>
</dbReference>
<dbReference type="STRING" id="157910.SAMN05445850_8501"/>
<evidence type="ECO:0000313" key="2">
    <source>
        <dbReference type="EMBL" id="SDR62903.1"/>
    </source>
</evidence>
<evidence type="ECO:0008006" key="4">
    <source>
        <dbReference type="Google" id="ProtNLM"/>
    </source>
</evidence>
<keyword evidence="3" id="KW-1185">Reference proteome</keyword>
<gene>
    <name evidence="2" type="ORF">SAMN05445850_8501</name>
</gene>
<sequence>MIRKFATPAAMSIVVALAACGSAKDANNGNFEKALNAHFARECIPVQPFVMAENNRQYPLVVALQPKPTIASLEVGVEQNNASATRPLDVLVHAGLLSVSDGTAKKRGWLGGEYTAPTKTYSLTDAGKKALVSPDELTMCAGHYKVDEVARFSEPSNALGHTISEVSFTFSPVDVPAWAKDDNVRKVYGLNARMADHAKGTRTLVLASDGWTDSADFSK</sequence>
<keyword evidence="1" id="KW-0732">Signal</keyword>
<dbReference type="EMBL" id="FNKX01000005">
    <property type="protein sequence ID" value="SDR62903.1"/>
    <property type="molecule type" value="Genomic_DNA"/>
</dbReference>
<dbReference type="AlphaFoldDB" id="A0A1H1KKU5"/>
<feature type="signal peptide" evidence="1">
    <location>
        <begin position="1"/>
        <end position="18"/>
    </location>
</feature>
<evidence type="ECO:0000313" key="3">
    <source>
        <dbReference type="Proteomes" id="UP000199365"/>
    </source>
</evidence>
<organism evidence="2 3">
    <name type="scientific">Paraburkholderia tuberum</name>
    <dbReference type="NCBI Taxonomy" id="157910"/>
    <lineage>
        <taxon>Bacteria</taxon>
        <taxon>Pseudomonadati</taxon>
        <taxon>Pseudomonadota</taxon>
        <taxon>Betaproteobacteria</taxon>
        <taxon>Burkholderiales</taxon>
        <taxon>Burkholderiaceae</taxon>
        <taxon>Paraburkholderia</taxon>
    </lineage>
</organism>
<dbReference type="RefSeq" id="WP_143037383.1">
    <property type="nucleotide sequence ID" value="NZ_FNKX01000005.1"/>
</dbReference>
<feature type="chain" id="PRO_5011496118" description="Lipoprotein" evidence="1">
    <location>
        <begin position="19"/>
        <end position="219"/>
    </location>
</feature>
<protein>
    <recommendedName>
        <fullName evidence="4">Lipoprotein</fullName>
    </recommendedName>
</protein>
<accession>A0A1H1KKU5</accession>
<reference evidence="3" key="1">
    <citation type="submission" date="2016-10" db="EMBL/GenBank/DDBJ databases">
        <authorList>
            <person name="Varghese N."/>
            <person name="Submissions S."/>
        </authorList>
    </citation>
    <scope>NUCLEOTIDE SEQUENCE [LARGE SCALE GENOMIC DNA]</scope>
    <source>
        <strain evidence="3">DUS833</strain>
    </source>
</reference>
<name>A0A1H1KKU5_9BURK</name>
<dbReference type="Proteomes" id="UP000199365">
    <property type="component" value="Unassembled WGS sequence"/>
</dbReference>